<accession>A0A3S5AH20</accession>
<protein>
    <submittedName>
        <fullName evidence="2">Uncharacterized protein</fullName>
    </submittedName>
</protein>
<evidence type="ECO:0000313" key="3">
    <source>
        <dbReference type="Proteomes" id="UP000784294"/>
    </source>
</evidence>
<feature type="compositionally biased region" description="Polar residues" evidence="1">
    <location>
        <begin position="67"/>
        <end position="80"/>
    </location>
</feature>
<comment type="caution">
    <text evidence="2">The sequence shown here is derived from an EMBL/GenBank/DDBJ whole genome shotgun (WGS) entry which is preliminary data.</text>
</comment>
<feature type="region of interest" description="Disordered" evidence="1">
    <location>
        <begin position="54"/>
        <end position="80"/>
    </location>
</feature>
<dbReference type="EMBL" id="CAAALY010044631">
    <property type="protein sequence ID" value="VEL20079.1"/>
    <property type="molecule type" value="Genomic_DNA"/>
</dbReference>
<dbReference type="AlphaFoldDB" id="A0A3S5AH20"/>
<proteinExistence type="predicted"/>
<organism evidence="2 3">
    <name type="scientific">Protopolystoma xenopodis</name>
    <dbReference type="NCBI Taxonomy" id="117903"/>
    <lineage>
        <taxon>Eukaryota</taxon>
        <taxon>Metazoa</taxon>
        <taxon>Spiralia</taxon>
        <taxon>Lophotrochozoa</taxon>
        <taxon>Platyhelminthes</taxon>
        <taxon>Monogenea</taxon>
        <taxon>Polyopisthocotylea</taxon>
        <taxon>Polystomatidea</taxon>
        <taxon>Polystomatidae</taxon>
        <taxon>Protopolystoma</taxon>
    </lineage>
</organism>
<dbReference type="OrthoDB" id="10677536at2759"/>
<feature type="compositionally biased region" description="Acidic residues" evidence="1">
    <location>
        <begin position="56"/>
        <end position="65"/>
    </location>
</feature>
<reference evidence="2" key="1">
    <citation type="submission" date="2018-11" db="EMBL/GenBank/DDBJ databases">
        <authorList>
            <consortium name="Pathogen Informatics"/>
        </authorList>
    </citation>
    <scope>NUCLEOTIDE SEQUENCE</scope>
</reference>
<name>A0A3S5AH20_9PLAT</name>
<sequence>MIVNSKIFELDVSATSQLWDEFNRIRTASDVDVEDDDELLDDDLDDLETATAAGVEGDEYEDFSEGSDATNSVSIQSTPRPTLRPFFQPIGSSEDNTLNVVSEAAF</sequence>
<keyword evidence="3" id="KW-1185">Reference proteome</keyword>
<evidence type="ECO:0000256" key="1">
    <source>
        <dbReference type="SAM" id="MobiDB-lite"/>
    </source>
</evidence>
<gene>
    <name evidence="2" type="ORF">PXEA_LOCUS13519</name>
</gene>
<evidence type="ECO:0000313" key="2">
    <source>
        <dbReference type="EMBL" id="VEL20079.1"/>
    </source>
</evidence>
<dbReference type="Proteomes" id="UP000784294">
    <property type="component" value="Unassembled WGS sequence"/>
</dbReference>